<keyword evidence="5 12" id="KW-0548">Nucleotidyltransferase</keyword>
<feature type="domain" description="Cytidyltransferase-like" evidence="14">
    <location>
        <begin position="353"/>
        <end position="479"/>
    </location>
</feature>
<accession>H0UN31</accession>
<dbReference type="GO" id="GO:0005829">
    <property type="term" value="C:cytosol"/>
    <property type="evidence" value="ECO:0007669"/>
    <property type="project" value="TreeGrafter"/>
</dbReference>
<dbReference type="CDD" id="cd01172">
    <property type="entry name" value="RfaE_like"/>
    <property type="match status" value="1"/>
</dbReference>
<evidence type="ECO:0000256" key="2">
    <source>
        <dbReference type="ARBA" id="ARBA00003753"/>
    </source>
</evidence>
<evidence type="ECO:0000259" key="14">
    <source>
        <dbReference type="Pfam" id="PF01467"/>
    </source>
</evidence>
<dbReference type="HAMAP" id="MF_01603">
    <property type="entry name" value="HldE"/>
    <property type="match status" value="1"/>
</dbReference>
<dbReference type="GO" id="GO:0033786">
    <property type="term" value="F:heptose-1-phosphate adenylyltransferase activity"/>
    <property type="evidence" value="ECO:0007669"/>
    <property type="project" value="UniProtKB-UniRule"/>
</dbReference>
<comment type="function">
    <text evidence="2 12">Catalyzes the ADP transfer from ATP to D-glycero-beta-D-manno-heptose 1-phosphate, yielding ADP-D-glycero-beta-D-manno-heptose.</text>
</comment>
<sequence>MNLGLKELLSRCSGRRVFVIGDMMLDRVIRGDVERVSPEAPVPVLRHRWEEAIPGGACNVAHNMARLGCQAVMFGLLGQDPQGDELLGLLDHKGIRFSGVRCGRPTTTKTRVVAQRHQLLRVDREESRPLSPKEEADLLKAVEVEAAMGCPSVVVLSDYAKGVCSPGLCGKVISLFSSLGVPVLVDPKGIDWGRYRGASLITPNLKELGMALGRPVPNDDSAVEAAAKELMERFGLDMVMVTRSEMGLSLFGGPVPLHERSSAREVYDVTGAGDTVVAVLASLLAAGADMAVAAHWANRAAGYVVGKEGTYAIGAEELLSLADGLADKLVLDSFAEAAGVVERWRRSGDTVVFTNGCFDVLHPGHVRCLRAARSMGDRLVVGLNSDDSVRRLKGPGRPLNNHWMRAEVLAALDSVDLVVIFDQDTPLELIKELRPHVLVKGGDYREDQIVGASEVREWGGRVAVVPLLEGLSTTGIIERARRYCGDD</sequence>
<dbReference type="Pfam" id="PF00294">
    <property type="entry name" value="PfkB"/>
    <property type="match status" value="1"/>
</dbReference>
<dbReference type="Pfam" id="PF01467">
    <property type="entry name" value="CTP_transf_like"/>
    <property type="match status" value="1"/>
</dbReference>
<dbReference type="InterPro" id="IPR011611">
    <property type="entry name" value="PfkB_dom"/>
</dbReference>
<feature type="active site" evidence="12">
    <location>
        <position position="274"/>
    </location>
</feature>
<dbReference type="EC" id="2.7.7.70" evidence="12"/>
<dbReference type="NCBIfam" id="TIGR02199">
    <property type="entry name" value="rfaE_dom_II"/>
    <property type="match status" value="1"/>
</dbReference>
<keyword evidence="4 12" id="KW-0808">Transferase</keyword>
<dbReference type="GO" id="GO:0016773">
    <property type="term" value="F:phosphotransferase activity, alcohol group as acceptor"/>
    <property type="evidence" value="ECO:0007669"/>
    <property type="project" value="InterPro"/>
</dbReference>
<dbReference type="InterPro" id="IPR002173">
    <property type="entry name" value="Carboh/pur_kinase_PfkB_CS"/>
</dbReference>
<comment type="function">
    <text evidence="1 12">Catalyzes the phosphorylation of D-glycero-D-manno-heptose 7-phosphate at the C-1 position to selectively form D-glycero-beta-D-manno-heptose-1,7-bisphosphate.</text>
</comment>
<comment type="similarity">
    <text evidence="12">In the C-terminal section; belongs to the cytidylyltransferase family.</text>
</comment>
<dbReference type="Proteomes" id="UP000005730">
    <property type="component" value="Chromosome"/>
</dbReference>
<dbReference type="EMBL" id="CM001377">
    <property type="protein sequence ID" value="EHM09310.1"/>
    <property type="molecule type" value="Genomic_DNA"/>
</dbReference>
<comment type="subunit">
    <text evidence="12">Homodimer.</text>
</comment>
<evidence type="ECO:0000256" key="9">
    <source>
        <dbReference type="ARBA" id="ARBA00023268"/>
    </source>
</evidence>
<dbReference type="PANTHER" id="PTHR46969:SF1">
    <property type="entry name" value="BIFUNCTIONAL PROTEIN HLDE"/>
    <property type="match status" value="1"/>
</dbReference>
<reference evidence="15 16" key="1">
    <citation type="submission" date="2011-10" db="EMBL/GenBank/DDBJ databases">
        <title>The Noncontiguous Finished genome of Thermanaerovibrio velox DSM 12556.</title>
        <authorList>
            <consortium name="US DOE Joint Genome Institute (JGI-PGF)"/>
            <person name="Lucas S."/>
            <person name="Copeland A."/>
            <person name="Lapidus A."/>
            <person name="Glavina del Rio T."/>
            <person name="Dalin E."/>
            <person name="Tice H."/>
            <person name="Bruce D."/>
            <person name="Goodwin L."/>
            <person name="Pitluck S."/>
            <person name="Peters L."/>
            <person name="Mikhailova N."/>
            <person name="Teshima H."/>
            <person name="Kyrpides N."/>
            <person name="Mavromatis K."/>
            <person name="Ivanova N."/>
            <person name="Markowitz V."/>
            <person name="Cheng J.-F."/>
            <person name="Hugenholtz P."/>
            <person name="Woyke T."/>
            <person name="Wu D."/>
            <person name="Spring S."/>
            <person name="Brambilla E.-M."/>
            <person name="Klenk H.-P."/>
            <person name="Eisen J.A."/>
        </authorList>
    </citation>
    <scope>NUCLEOTIDE SEQUENCE [LARGE SCALE GENOMIC DNA]</scope>
    <source>
        <strain evidence="15 16">DSM 12556</strain>
    </source>
</reference>
<dbReference type="Gene3D" id="3.40.50.620">
    <property type="entry name" value="HUPs"/>
    <property type="match status" value="1"/>
</dbReference>
<keyword evidence="16" id="KW-1185">Reference proteome</keyword>
<proteinExistence type="inferred from homology"/>
<evidence type="ECO:0000313" key="15">
    <source>
        <dbReference type="EMBL" id="EHM09310.1"/>
    </source>
</evidence>
<evidence type="ECO:0000256" key="3">
    <source>
        <dbReference type="ARBA" id="ARBA00004713"/>
    </source>
</evidence>
<dbReference type="NCBIfam" id="TIGR00125">
    <property type="entry name" value="cyt_tran_rel"/>
    <property type="match status" value="1"/>
</dbReference>
<feature type="domain" description="Carbohydrate kinase PfkB" evidence="13">
    <location>
        <begin position="16"/>
        <end position="312"/>
    </location>
</feature>
<evidence type="ECO:0000256" key="5">
    <source>
        <dbReference type="ARBA" id="ARBA00022695"/>
    </source>
</evidence>
<feature type="binding site" evidence="12">
    <location>
        <begin position="204"/>
        <end position="207"/>
    </location>
    <ligand>
        <name>ATP</name>
        <dbReference type="ChEBI" id="CHEBI:30616"/>
    </ligand>
</feature>
<protein>
    <recommendedName>
        <fullName evidence="12">Bifunctional protein HldE</fullName>
    </recommendedName>
    <domain>
        <recommendedName>
            <fullName evidence="12">D-beta-D-heptose 7-phosphate kinase</fullName>
            <ecNumber evidence="12">2.7.1.167</ecNumber>
        </recommendedName>
        <alternativeName>
            <fullName evidence="12">D-beta-D-heptose 7-phosphotransferase</fullName>
        </alternativeName>
        <alternativeName>
            <fullName evidence="12">D-glycero-beta-D-manno-heptose-7-phosphate kinase</fullName>
        </alternativeName>
    </domain>
    <domain>
        <recommendedName>
            <fullName evidence="12">D-beta-D-heptose 1-phosphate adenylyltransferase</fullName>
            <ecNumber evidence="12">2.7.7.70</ecNumber>
        </recommendedName>
        <alternativeName>
            <fullName evidence="12">D-glycero-beta-D-manno-heptose 1-phosphate adenylyltransferase</fullName>
        </alternativeName>
    </domain>
</protein>
<dbReference type="AlphaFoldDB" id="H0UN31"/>
<dbReference type="RefSeq" id="WP_006582802.1">
    <property type="nucleotide sequence ID" value="NZ_CM001377.1"/>
</dbReference>
<evidence type="ECO:0000256" key="10">
    <source>
        <dbReference type="ARBA" id="ARBA00023277"/>
    </source>
</evidence>
<feature type="region of interest" description="Cytidylyltransferase" evidence="12">
    <location>
        <begin position="353"/>
        <end position="487"/>
    </location>
</feature>
<dbReference type="HOGENOM" id="CLU_021150_2_1_0"/>
<keyword evidence="9 12" id="KW-0511">Multifunctional enzyme</keyword>
<dbReference type="SUPFAM" id="SSF52374">
    <property type="entry name" value="Nucleotidylyl transferase"/>
    <property type="match status" value="1"/>
</dbReference>
<keyword evidence="8 12" id="KW-0067">ATP-binding</keyword>
<dbReference type="InterPro" id="IPR023030">
    <property type="entry name" value="Bifunc_HldE"/>
</dbReference>
<evidence type="ECO:0000259" key="13">
    <source>
        <dbReference type="Pfam" id="PF00294"/>
    </source>
</evidence>
<dbReference type="eggNOG" id="COG0615">
    <property type="taxonomic scope" value="Bacteria"/>
</dbReference>
<evidence type="ECO:0000256" key="6">
    <source>
        <dbReference type="ARBA" id="ARBA00022741"/>
    </source>
</evidence>
<dbReference type="PANTHER" id="PTHR46969">
    <property type="entry name" value="BIFUNCTIONAL PROTEIN HLDE"/>
    <property type="match status" value="1"/>
</dbReference>
<dbReference type="eggNOG" id="COG2870">
    <property type="taxonomic scope" value="Bacteria"/>
</dbReference>
<dbReference type="InterPro" id="IPR011914">
    <property type="entry name" value="RfaE_dom_II"/>
</dbReference>
<keyword evidence="10 12" id="KW-0119">Carbohydrate metabolism</keyword>
<name>H0UN31_9BACT</name>
<dbReference type="GO" id="GO:0097171">
    <property type="term" value="P:ADP-L-glycero-beta-D-manno-heptose biosynthetic process"/>
    <property type="evidence" value="ECO:0007669"/>
    <property type="project" value="UniProtKB-UniPathway"/>
</dbReference>
<dbReference type="PROSITE" id="PS00583">
    <property type="entry name" value="PFKB_KINASES_1"/>
    <property type="match status" value="1"/>
</dbReference>
<evidence type="ECO:0000256" key="11">
    <source>
        <dbReference type="ARBA" id="ARBA00047428"/>
    </source>
</evidence>
<evidence type="ECO:0000256" key="1">
    <source>
        <dbReference type="ARBA" id="ARBA00002319"/>
    </source>
</evidence>
<evidence type="ECO:0000256" key="12">
    <source>
        <dbReference type="HAMAP-Rule" id="MF_01603"/>
    </source>
</evidence>
<dbReference type="InterPro" id="IPR014729">
    <property type="entry name" value="Rossmann-like_a/b/a_fold"/>
</dbReference>
<dbReference type="EC" id="2.7.1.167" evidence="12"/>
<evidence type="ECO:0000256" key="4">
    <source>
        <dbReference type="ARBA" id="ARBA00022679"/>
    </source>
</evidence>
<comment type="catalytic activity">
    <reaction evidence="11 12">
        <text>D-glycero-beta-D-manno-heptose 1-phosphate + ATP + H(+) = ADP-D-glycero-beta-D-manno-heptose + diphosphate</text>
        <dbReference type="Rhea" id="RHEA:27465"/>
        <dbReference type="ChEBI" id="CHEBI:15378"/>
        <dbReference type="ChEBI" id="CHEBI:30616"/>
        <dbReference type="ChEBI" id="CHEBI:33019"/>
        <dbReference type="ChEBI" id="CHEBI:59967"/>
        <dbReference type="ChEBI" id="CHEBI:61593"/>
        <dbReference type="EC" id="2.7.7.70"/>
    </reaction>
</comment>
<dbReference type="STRING" id="926567.TheveDRAFT_0123"/>
<dbReference type="GO" id="GO:0005524">
    <property type="term" value="F:ATP binding"/>
    <property type="evidence" value="ECO:0007669"/>
    <property type="project" value="UniProtKB-UniRule"/>
</dbReference>
<keyword evidence="6 12" id="KW-0547">Nucleotide-binding</keyword>
<gene>
    <name evidence="12" type="primary">hldE</name>
    <name evidence="15" type="ORF">TheveDRAFT_0123</name>
</gene>
<keyword evidence="7 12" id="KW-0418">Kinase</keyword>
<dbReference type="Gene3D" id="3.40.1190.20">
    <property type="match status" value="1"/>
</dbReference>
<dbReference type="UniPathway" id="UPA00356">
    <property type="reaction ID" value="UER00437"/>
</dbReference>
<dbReference type="GO" id="GO:0009244">
    <property type="term" value="P:lipopolysaccharide core region biosynthetic process"/>
    <property type="evidence" value="ECO:0007669"/>
    <property type="project" value="UniProtKB-UniPathway"/>
</dbReference>
<evidence type="ECO:0000313" key="16">
    <source>
        <dbReference type="Proteomes" id="UP000005730"/>
    </source>
</evidence>
<feature type="region of interest" description="Ribokinase" evidence="12">
    <location>
        <begin position="1"/>
        <end position="324"/>
    </location>
</feature>
<organism evidence="15 16">
    <name type="scientific">Thermanaerovibrio velox DSM 12556</name>
    <dbReference type="NCBI Taxonomy" id="926567"/>
    <lineage>
        <taxon>Bacteria</taxon>
        <taxon>Thermotogati</taxon>
        <taxon>Synergistota</taxon>
        <taxon>Synergistia</taxon>
        <taxon>Synergistales</taxon>
        <taxon>Synergistaceae</taxon>
        <taxon>Thermanaerovibrio</taxon>
    </lineage>
</organism>
<comment type="pathway">
    <text evidence="3">Bacterial outer membrane biogenesis; LPS core biosynthesis.</text>
</comment>
<comment type="similarity">
    <text evidence="12">In the N-terminal section; belongs to the carbohydrate kinase PfkB family.</text>
</comment>
<evidence type="ECO:0000256" key="7">
    <source>
        <dbReference type="ARBA" id="ARBA00022777"/>
    </source>
</evidence>
<dbReference type="InterPro" id="IPR029056">
    <property type="entry name" value="Ribokinase-like"/>
</dbReference>
<dbReference type="InterPro" id="IPR011913">
    <property type="entry name" value="RfaE_dom_I"/>
</dbReference>
<dbReference type="UniPathway" id="UPA00958"/>
<dbReference type="SUPFAM" id="SSF53613">
    <property type="entry name" value="Ribokinase-like"/>
    <property type="match status" value="1"/>
</dbReference>
<comment type="pathway">
    <text evidence="12">Nucleotide-sugar biosynthesis; ADP-L-glycero-beta-D-manno-heptose biosynthesis; ADP-L-glycero-beta-D-manno-heptose from D-glycero-beta-D-manno-heptose 7-phosphate: step 1/4.</text>
</comment>
<comment type="catalytic activity">
    <reaction evidence="12">
        <text>D-glycero-beta-D-manno-heptose 7-phosphate + ATP = D-glycero-beta-D-manno-heptose 1,7-bisphosphate + ADP + H(+)</text>
        <dbReference type="Rhea" id="RHEA:27473"/>
        <dbReference type="ChEBI" id="CHEBI:15378"/>
        <dbReference type="ChEBI" id="CHEBI:30616"/>
        <dbReference type="ChEBI" id="CHEBI:60204"/>
        <dbReference type="ChEBI" id="CHEBI:60208"/>
        <dbReference type="ChEBI" id="CHEBI:456216"/>
        <dbReference type="EC" id="2.7.1.167"/>
    </reaction>
</comment>
<evidence type="ECO:0000256" key="8">
    <source>
        <dbReference type="ARBA" id="ARBA00022840"/>
    </source>
</evidence>
<dbReference type="GO" id="GO:0033785">
    <property type="term" value="F:heptose 7-phosphate kinase activity"/>
    <property type="evidence" value="ECO:0007669"/>
    <property type="project" value="UniProtKB-UniRule"/>
</dbReference>
<dbReference type="InterPro" id="IPR004821">
    <property type="entry name" value="Cyt_trans-like"/>
</dbReference>
<comment type="pathway">
    <text evidence="12">Nucleotide-sugar biosynthesis; ADP-L-glycero-beta-D-manno-heptose biosynthesis; ADP-L-glycero-beta-D-manno-heptose from D-glycero-beta-D-manno-heptose 7-phosphate: step 3/4.</text>
</comment>